<evidence type="ECO:0000313" key="2">
    <source>
        <dbReference type="Proteomes" id="UP000185696"/>
    </source>
</evidence>
<dbReference type="PROSITE" id="PS51257">
    <property type="entry name" value="PROKAR_LIPOPROTEIN"/>
    <property type="match status" value="1"/>
</dbReference>
<evidence type="ECO:0000313" key="1">
    <source>
        <dbReference type="EMBL" id="OLF07524.1"/>
    </source>
</evidence>
<gene>
    <name evidence="1" type="ORF">BLA60_26730</name>
</gene>
<protein>
    <recommendedName>
        <fullName evidence="3">Carbohydrate ABC transporter substrate-binding protein (CUT1 family)</fullName>
    </recommendedName>
</protein>
<dbReference type="RefSeq" id="WP_075135764.1">
    <property type="nucleotide sequence ID" value="NZ_MSIF01000015.1"/>
</dbReference>
<dbReference type="AlphaFoldDB" id="A0A7Z0WL33"/>
<dbReference type="OrthoDB" id="8317736at2"/>
<dbReference type="InterPro" id="IPR006311">
    <property type="entry name" value="TAT_signal"/>
</dbReference>
<dbReference type="SUPFAM" id="SSF53850">
    <property type="entry name" value="Periplasmic binding protein-like II"/>
    <property type="match status" value="1"/>
</dbReference>
<dbReference type="EMBL" id="MSIF01000015">
    <property type="protein sequence ID" value="OLF07524.1"/>
    <property type="molecule type" value="Genomic_DNA"/>
</dbReference>
<reference evidence="1 2" key="1">
    <citation type="submission" date="2016-12" db="EMBL/GenBank/DDBJ databases">
        <title>The draft genome sequence of Actinophytocola xinjiangensis.</title>
        <authorList>
            <person name="Wang W."/>
            <person name="Yuan L."/>
        </authorList>
    </citation>
    <scope>NUCLEOTIDE SEQUENCE [LARGE SCALE GENOMIC DNA]</scope>
    <source>
        <strain evidence="1 2">CGMCC 4.4663</strain>
    </source>
</reference>
<dbReference type="PROSITE" id="PS51318">
    <property type="entry name" value="TAT"/>
    <property type="match status" value="1"/>
</dbReference>
<dbReference type="InterPro" id="IPR006059">
    <property type="entry name" value="SBP"/>
</dbReference>
<proteinExistence type="predicted"/>
<dbReference type="InterPro" id="IPR050490">
    <property type="entry name" value="Bact_solute-bd_prot1"/>
</dbReference>
<accession>A0A7Z0WL33</accession>
<dbReference type="PANTHER" id="PTHR43649:SF14">
    <property type="entry name" value="BLR3389 PROTEIN"/>
    <property type="match status" value="1"/>
</dbReference>
<dbReference type="Gene3D" id="3.40.190.10">
    <property type="entry name" value="Periplasmic binding protein-like II"/>
    <property type="match status" value="2"/>
</dbReference>
<evidence type="ECO:0008006" key="3">
    <source>
        <dbReference type="Google" id="ProtNLM"/>
    </source>
</evidence>
<dbReference type="Pfam" id="PF01547">
    <property type="entry name" value="SBP_bac_1"/>
    <property type="match status" value="1"/>
</dbReference>
<sequence length="436" mass="46823">MSTLPRRSFLGLVGAGVGAGLLGTSACGTDATGGSGGDSGKMSIWVLQEEAQNVAHRVALDAFNGRSDVTGELVSTSNDGYRDRLHTAMGSTNRPDVFYNWGGGSIRSYAREDLLVDLSPHLSDNPEWKDAFLPSVLDAGMIDGKYYGIPARGMQPIILFHNKAVFADEGIQPPTTWTELLSAVDRFKNNGIIPFALAGGDAWTELVWPEYLVDRIGGPEVFNAIAAGEAGAWGHPAVSQAITMITDLIDRGGFGDKYASVRWEGAGASTLIAQGRAAMHLMGSWEYTNQVTDQPEYAKKDQGFTAFPVVEDGQGDPKAIVGNPTNYFSVSKSSPNVDAAIQFLREEMASDAYIDAWLKAGDVPAVRNLEERMDKANDPAFVKLVYDMVADAPTFQLSWDQAVERNQAQPMLDALAQVFLGKLDAAGFVKANEDAA</sequence>
<keyword evidence="2" id="KW-1185">Reference proteome</keyword>
<comment type="caution">
    <text evidence="1">The sequence shown here is derived from an EMBL/GenBank/DDBJ whole genome shotgun (WGS) entry which is preliminary data.</text>
</comment>
<dbReference type="Proteomes" id="UP000185696">
    <property type="component" value="Unassembled WGS sequence"/>
</dbReference>
<dbReference type="PANTHER" id="PTHR43649">
    <property type="entry name" value="ARABINOSE-BINDING PROTEIN-RELATED"/>
    <property type="match status" value="1"/>
</dbReference>
<organism evidence="1 2">
    <name type="scientific">Actinophytocola xinjiangensis</name>
    <dbReference type="NCBI Taxonomy" id="485602"/>
    <lineage>
        <taxon>Bacteria</taxon>
        <taxon>Bacillati</taxon>
        <taxon>Actinomycetota</taxon>
        <taxon>Actinomycetes</taxon>
        <taxon>Pseudonocardiales</taxon>
        <taxon>Pseudonocardiaceae</taxon>
    </lineage>
</organism>
<name>A0A7Z0WL33_9PSEU</name>